<dbReference type="Gene3D" id="3.30.1330.200">
    <property type="match status" value="1"/>
</dbReference>
<dbReference type="CDD" id="cd16352">
    <property type="entry name" value="CheD"/>
    <property type="match status" value="1"/>
</dbReference>
<comment type="similarity">
    <text evidence="3">Belongs to the CheD family.</text>
</comment>
<evidence type="ECO:0000256" key="1">
    <source>
        <dbReference type="ARBA" id="ARBA00022500"/>
    </source>
</evidence>
<feature type="compositionally biased region" description="Basic residues" evidence="4">
    <location>
        <begin position="1"/>
        <end position="12"/>
    </location>
</feature>
<proteinExistence type="inferred from homology"/>
<comment type="caution">
    <text evidence="5">The sequence shown here is derived from an EMBL/GenBank/DDBJ whole genome shotgun (WGS) entry which is preliminary data.</text>
</comment>
<dbReference type="RefSeq" id="WP_125243215.1">
    <property type="nucleotide sequence ID" value="NZ_RSED01000007.1"/>
</dbReference>
<dbReference type="InterPro" id="IPR038592">
    <property type="entry name" value="CheD-like_sf"/>
</dbReference>
<evidence type="ECO:0000313" key="5">
    <source>
        <dbReference type="EMBL" id="RRS04308.1"/>
    </source>
</evidence>
<comment type="function">
    <text evidence="3">Probably deamidates glutamine residues to glutamate on methyl-accepting chemotaxis receptors (MCPs), playing an important role in chemotaxis.</text>
</comment>
<keyword evidence="2 3" id="KW-0378">Hydrolase</keyword>
<gene>
    <name evidence="3" type="primary">cheD</name>
    <name evidence="5" type="ORF">EIP75_10445</name>
</gene>
<dbReference type="GO" id="GO:0050568">
    <property type="term" value="F:protein-glutamine glutaminase activity"/>
    <property type="evidence" value="ECO:0007669"/>
    <property type="project" value="UniProtKB-UniRule"/>
</dbReference>
<evidence type="ECO:0000313" key="6">
    <source>
        <dbReference type="Proteomes" id="UP000269265"/>
    </source>
</evidence>
<dbReference type="EMBL" id="RSED01000007">
    <property type="protein sequence ID" value="RRS04308.1"/>
    <property type="molecule type" value="Genomic_DNA"/>
</dbReference>
<name>A0A426VBZ9_9BURK</name>
<evidence type="ECO:0000256" key="4">
    <source>
        <dbReference type="SAM" id="MobiDB-lite"/>
    </source>
</evidence>
<dbReference type="Proteomes" id="UP000269265">
    <property type="component" value="Unassembled WGS sequence"/>
</dbReference>
<dbReference type="SUPFAM" id="SSF64438">
    <property type="entry name" value="CNF1/YfiH-like putative cysteine hydrolases"/>
    <property type="match status" value="1"/>
</dbReference>
<keyword evidence="6" id="KW-1185">Reference proteome</keyword>
<dbReference type="PANTHER" id="PTHR35147">
    <property type="entry name" value="CHEMORECEPTOR GLUTAMINE DEAMIDASE CHED-RELATED"/>
    <property type="match status" value="1"/>
</dbReference>
<dbReference type="InterPro" id="IPR005659">
    <property type="entry name" value="Chemorcpt_Glu_NH3ase_CheD"/>
</dbReference>
<keyword evidence="1 3" id="KW-0145">Chemotaxis</keyword>
<protein>
    <recommendedName>
        <fullName evidence="3">Probable chemoreceptor glutamine deamidase CheD</fullName>
        <ecNumber evidence="3">3.5.1.44</ecNumber>
    </recommendedName>
</protein>
<dbReference type="GO" id="GO:0006935">
    <property type="term" value="P:chemotaxis"/>
    <property type="evidence" value="ECO:0007669"/>
    <property type="project" value="UniProtKB-UniRule"/>
</dbReference>
<reference evidence="5 6" key="1">
    <citation type="submission" date="2018-12" db="EMBL/GenBank/DDBJ databases">
        <title>The whole draft genome of Aquabacterium sp. SJQ9.</title>
        <authorList>
            <person name="Sun L."/>
            <person name="Gao X."/>
            <person name="Chen W."/>
            <person name="Huang K."/>
        </authorList>
    </citation>
    <scope>NUCLEOTIDE SEQUENCE [LARGE SCALE GENOMIC DNA]</scope>
    <source>
        <strain evidence="5 6">SJQ9</strain>
    </source>
</reference>
<evidence type="ECO:0000256" key="3">
    <source>
        <dbReference type="HAMAP-Rule" id="MF_01440"/>
    </source>
</evidence>
<dbReference type="AlphaFoldDB" id="A0A426VBZ9"/>
<dbReference type="EC" id="3.5.1.44" evidence="3"/>
<dbReference type="OrthoDB" id="9807202at2"/>
<evidence type="ECO:0000256" key="2">
    <source>
        <dbReference type="ARBA" id="ARBA00022801"/>
    </source>
</evidence>
<dbReference type="Pfam" id="PF03975">
    <property type="entry name" value="CheD"/>
    <property type="match status" value="1"/>
</dbReference>
<accession>A0A426VBZ9</accession>
<dbReference type="PANTHER" id="PTHR35147:SF3">
    <property type="entry name" value="CHEMORECEPTOR GLUTAMINE DEAMIDASE CHED 1-RELATED"/>
    <property type="match status" value="1"/>
</dbReference>
<dbReference type="InterPro" id="IPR011324">
    <property type="entry name" value="Cytotoxic_necrot_fac-like_cat"/>
</dbReference>
<sequence>MRAAHLHGHTRGGKPPGPTDLVLQPGEYAVADHHHRILTLLGSCVSITLWHPGRRIGAMSHFLVPSRSAREPVTQAMALDAHYGDEALALMLRGLARRGVSPQACEAKIFGGGDMFPTVPAQGPSVGRRNGEAARCLLQAHGIPVRSESLFGTGHRKIIFDVASGHVWSHQARRAGMGGAA</sequence>
<dbReference type="HAMAP" id="MF_01440">
    <property type="entry name" value="CheD"/>
    <property type="match status" value="1"/>
</dbReference>
<feature type="region of interest" description="Disordered" evidence="4">
    <location>
        <begin position="1"/>
        <end position="20"/>
    </location>
</feature>
<organism evidence="5 6">
    <name type="scientific">Aquabacterium soli</name>
    <dbReference type="NCBI Taxonomy" id="2493092"/>
    <lineage>
        <taxon>Bacteria</taxon>
        <taxon>Pseudomonadati</taxon>
        <taxon>Pseudomonadota</taxon>
        <taxon>Betaproteobacteria</taxon>
        <taxon>Burkholderiales</taxon>
        <taxon>Aquabacterium</taxon>
    </lineage>
</organism>
<comment type="catalytic activity">
    <reaction evidence="3">
        <text>L-glutaminyl-[protein] + H2O = L-glutamyl-[protein] + NH4(+)</text>
        <dbReference type="Rhea" id="RHEA:16441"/>
        <dbReference type="Rhea" id="RHEA-COMP:10207"/>
        <dbReference type="Rhea" id="RHEA-COMP:10208"/>
        <dbReference type="ChEBI" id="CHEBI:15377"/>
        <dbReference type="ChEBI" id="CHEBI:28938"/>
        <dbReference type="ChEBI" id="CHEBI:29973"/>
        <dbReference type="ChEBI" id="CHEBI:30011"/>
        <dbReference type="EC" id="3.5.1.44"/>
    </reaction>
</comment>